<protein>
    <submittedName>
        <fullName evidence="1">Uncharacterized protein</fullName>
    </submittedName>
</protein>
<evidence type="ECO:0000313" key="2">
    <source>
        <dbReference type="Proteomes" id="UP000476837"/>
    </source>
</evidence>
<comment type="caution">
    <text evidence="1">The sequence shown here is derived from an EMBL/GenBank/DDBJ whole genome shotgun (WGS) entry which is preliminary data.</text>
</comment>
<name>A0A6L3B1I3_AZOBR</name>
<sequence>MTRLYDLVGQTFGRLTVLERSRNEKGLSTWRCQCSCGRITEVETARLRSQHTRSCGCLKADPTEFKRPVGRPPLYNIDNYIGQEFGFWTVIGFSHRDERSRNQHWVCRCRCGAEKPVNSTNLLRGISTKCADCADIESRGAQNAQWKGSTHVPGTYVTSLRHSARERGIEFTITVDDLEAQWVAQEGCCAYTGELLGFPEVMNARGMIRTDFTASVDRRDSAVGYVPGNIQWVHKIVNIMKMDLPETVFIEFCVKVAKGARAANA</sequence>
<dbReference type="Gene3D" id="3.30.40.220">
    <property type="match status" value="1"/>
</dbReference>
<dbReference type="EMBL" id="QOKV01000005">
    <property type="protein sequence ID" value="KAA0686172.1"/>
    <property type="molecule type" value="Genomic_DNA"/>
</dbReference>
<dbReference type="AlphaFoldDB" id="A0A6L3B1I3"/>
<dbReference type="RefSeq" id="WP_149164745.1">
    <property type="nucleotide sequence ID" value="NZ_QOKV01000005.1"/>
</dbReference>
<evidence type="ECO:0000313" key="1">
    <source>
        <dbReference type="EMBL" id="KAA0686172.1"/>
    </source>
</evidence>
<reference evidence="1 2" key="1">
    <citation type="submission" date="2018-07" db="EMBL/GenBank/DDBJ databases">
        <title>Genome sequence of Roseomonas fauriae ATCC 49958.</title>
        <authorList>
            <person name="Sant'Anna F.H."/>
            <person name="Baldani J.I."/>
            <person name="Zilli J.E."/>
            <person name="Reis V.M."/>
            <person name="Hartmann A."/>
            <person name="Cruz L."/>
            <person name="de Souza E.M."/>
            <person name="de Oliveira Pedrosa F."/>
            <person name="Passaglia L.M.P."/>
        </authorList>
    </citation>
    <scope>NUCLEOTIDE SEQUENCE [LARGE SCALE GENOMIC DNA]</scope>
    <source>
        <strain evidence="1 2">ATCC 49958</strain>
    </source>
</reference>
<accession>A0A6L3B1I3</accession>
<proteinExistence type="predicted"/>
<dbReference type="Proteomes" id="UP000476837">
    <property type="component" value="Unassembled WGS sequence"/>
</dbReference>
<gene>
    <name evidence="1" type="ORF">DS837_10760</name>
</gene>
<organism evidence="1 2">
    <name type="scientific">Azospirillum brasilense</name>
    <dbReference type="NCBI Taxonomy" id="192"/>
    <lineage>
        <taxon>Bacteria</taxon>
        <taxon>Pseudomonadati</taxon>
        <taxon>Pseudomonadota</taxon>
        <taxon>Alphaproteobacteria</taxon>
        <taxon>Rhodospirillales</taxon>
        <taxon>Azospirillaceae</taxon>
        <taxon>Azospirillum</taxon>
    </lineage>
</organism>